<organism evidence="6 7">
    <name type="scientific">Gopherus evgoodei</name>
    <name type="common">Goodes thornscrub tortoise</name>
    <dbReference type="NCBI Taxonomy" id="1825980"/>
    <lineage>
        <taxon>Eukaryota</taxon>
        <taxon>Metazoa</taxon>
        <taxon>Chordata</taxon>
        <taxon>Craniata</taxon>
        <taxon>Vertebrata</taxon>
        <taxon>Euteleostomi</taxon>
        <taxon>Archelosauria</taxon>
        <taxon>Testudinata</taxon>
        <taxon>Testudines</taxon>
        <taxon>Cryptodira</taxon>
        <taxon>Durocryptodira</taxon>
        <taxon>Testudinoidea</taxon>
        <taxon>Testudinidae</taxon>
        <taxon>Gopherus</taxon>
    </lineage>
</organism>
<reference evidence="6" key="2">
    <citation type="submission" date="2025-09" db="UniProtKB">
        <authorList>
            <consortium name="Ensembl"/>
        </authorList>
    </citation>
    <scope>IDENTIFICATION</scope>
</reference>
<accession>A0A8C5F2T4</accession>
<dbReference type="Pfam" id="PF00167">
    <property type="entry name" value="FGF"/>
    <property type="match status" value="1"/>
</dbReference>
<feature type="region of interest" description="Disordered" evidence="5">
    <location>
        <begin position="169"/>
        <end position="217"/>
    </location>
</feature>
<dbReference type="GO" id="GO:0051781">
    <property type="term" value="P:positive regulation of cell division"/>
    <property type="evidence" value="ECO:0007669"/>
    <property type="project" value="UniProtKB-KW"/>
</dbReference>
<dbReference type="SMART" id="SM00442">
    <property type="entry name" value="FGF"/>
    <property type="match status" value="1"/>
</dbReference>
<reference evidence="6" key="1">
    <citation type="submission" date="2025-08" db="UniProtKB">
        <authorList>
            <consortium name="Ensembl"/>
        </authorList>
    </citation>
    <scope>IDENTIFICATION</scope>
</reference>
<dbReference type="OrthoDB" id="5988014at2759"/>
<name>A0A8C5F2T4_9SAUR</name>
<dbReference type="GeneTree" id="ENSGT00940000167002"/>
<comment type="similarity">
    <text evidence="1">Belongs to the heparin-binding growth factors family.</text>
</comment>
<dbReference type="AlphaFoldDB" id="A0A8C5F2T4"/>
<evidence type="ECO:0000313" key="7">
    <source>
        <dbReference type="Proteomes" id="UP000694390"/>
    </source>
</evidence>
<dbReference type="Ensembl" id="ENSGEVT00005031107.1">
    <property type="protein sequence ID" value="ENSGEVP00005029621.1"/>
    <property type="gene ID" value="ENSGEVG00005020694.1"/>
</dbReference>
<dbReference type="GO" id="GO:0008083">
    <property type="term" value="F:growth factor activity"/>
    <property type="evidence" value="ECO:0007669"/>
    <property type="project" value="InterPro"/>
</dbReference>
<dbReference type="Proteomes" id="UP000694390">
    <property type="component" value="Unassembled WGS sequence"/>
</dbReference>
<dbReference type="GO" id="GO:0030154">
    <property type="term" value="P:cell differentiation"/>
    <property type="evidence" value="ECO:0007669"/>
    <property type="project" value="UniProtKB-KW"/>
</dbReference>
<keyword evidence="7" id="KW-1185">Reference proteome</keyword>
<keyword evidence="2" id="KW-0217">Developmental protein</keyword>
<proteinExistence type="inferred from homology"/>
<dbReference type="Gene3D" id="2.80.10.50">
    <property type="match status" value="1"/>
</dbReference>
<dbReference type="InterPro" id="IPR002209">
    <property type="entry name" value="Fibroblast_GF_fam"/>
</dbReference>
<evidence type="ECO:0000256" key="3">
    <source>
        <dbReference type="ARBA" id="ARBA00022782"/>
    </source>
</evidence>
<dbReference type="PRINTS" id="PR00262">
    <property type="entry name" value="IL1HBGF"/>
</dbReference>
<evidence type="ECO:0000256" key="1">
    <source>
        <dbReference type="ARBA" id="ARBA00007936"/>
    </source>
</evidence>
<dbReference type="InterPro" id="IPR008996">
    <property type="entry name" value="IL1/FGF"/>
</dbReference>
<keyword evidence="3" id="KW-0221">Differentiation</keyword>
<evidence type="ECO:0008006" key="8">
    <source>
        <dbReference type="Google" id="ProtNLM"/>
    </source>
</evidence>
<keyword evidence="4" id="KW-0497">Mitogen</keyword>
<evidence type="ECO:0000256" key="5">
    <source>
        <dbReference type="SAM" id="MobiDB-lite"/>
    </source>
</evidence>
<protein>
    <recommendedName>
        <fullName evidence="8">FGF</fullName>
    </recommendedName>
</protein>
<evidence type="ECO:0000313" key="6">
    <source>
        <dbReference type="Ensembl" id="ENSGEVP00005029621.1"/>
    </source>
</evidence>
<evidence type="ECO:0000256" key="4">
    <source>
        <dbReference type="ARBA" id="ARBA00023246"/>
    </source>
</evidence>
<dbReference type="SUPFAM" id="SSF50353">
    <property type="entry name" value="Cytokine"/>
    <property type="match status" value="1"/>
</dbReference>
<sequence length="217" mass="24127">MLRGAQHAPALLQRGLTPRAAVGSQACLSLQESHQTAADFRLYVENRTQHLDEVSRRHVRVYQLYSRSSSGHLQVLGKRVRANGEDGNKYALLAVESDTFGSHVRIKGKETGYYVCMDRRGKVLGKSRLGQGHGGSQGCVFVEEVLENNYTAFLSARHRGWYLGFTRQGRAQRGPHTPRTQREGHFMKRPPKGTGGGGQSPFRFTALTPRTKWAPGP</sequence>
<dbReference type="PANTHER" id="PTHR11486">
    <property type="entry name" value="FIBROBLAST GROWTH FACTOR"/>
    <property type="match status" value="1"/>
</dbReference>
<evidence type="ECO:0000256" key="2">
    <source>
        <dbReference type="ARBA" id="ARBA00022473"/>
    </source>
</evidence>